<dbReference type="Gene3D" id="2.40.160.50">
    <property type="entry name" value="membrane protein fhac: a member of the omp85/tpsb transporter family"/>
    <property type="match status" value="1"/>
</dbReference>
<gene>
    <name evidence="6" type="ordered locus">GDI1844</name>
</gene>
<dbReference type="PANTHER" id="PTHR12815">
    <property type="entry name" value="SORTING AND ASSEMBLY MACHINERY SAMM50 PROTEIN FAMILY MEMBER"/>
    <property type="match status" value="1"/>
</dbReference>
<keyword evidence="2" id="KW-1134">Transmembrane beta strand</keyword>
<dbReference type="PANTHER" id="PTHR12815:SF42">
    <property type="entry name" value="BACTERIAL SURFACE ANTIGEN (D15) DOMAIN-CONTAINING PROTEIN"/>
    <property type="match status" value="1"/>
</dbReference>
<evidence type="ECO:0000256" key="4">
    <source>
        <dbReference type="SAM" id="MobiDB-lite"/>
    </source>
</evidence>
<evidence type="ECO:0000259" key="5">
    <source>
        <dbReference type="PROSITE" id="PS51779"/>
    </source>
</evidence>
<accession>A9HIM5</accession>
<dbReference type="Pfam" id="PF01103">
    <property type="entry name" value="Omp85"/>
    <property type="match status" value="1"/>
</dbReference>
<dbReference type="GO" id="GO:0019867">
    <property type="term" value="C:outer membrane"/>
    <property type="evidence" value="ECO:0007669"/>
    <property type="project" value="InterPro"/>
</dbReference>
<dbReference type="InterPro" id="IPR010827">
    <property type="entry name" value="BamA/TamA_POTRA"/>
</dbReference>
<feature type="compositionally biased region" description="Basic and acidic residues" evidence="4">
    <location>
        <begin position="16"/>
        <end position="27"/>
    </location>
</feature>
<dbReference type="AlphaFoldDB" id="A9HIM5"/>
<sequence>MTGSRRPRATSRGRASRADRAGEDRAGAGRTASRRAVLVVGLVVFVGWMPPPVRGADPQSYVTVIRPTGQGDLDAAISASSSLLSLQKTKAVSPFALAGRIRNDYDRLRTALESYGYYAATIRIAVGLRAGGHAAPSAPPATMDGQDPRLPEWLLAVPKGQAVQVTITPVRGDIFHLGQVTLKPSPEDGTAPIVLNAPERTALGVASGHPAIASDVLAGGVNLQAELKEEGHALAQVGTPKAWLRPQTHTLDVEYTVRRGPIVTIGAIALSGLKRTHPAYIARRITLHPDQLYQPSHIEAARQDLASLGVFSDVQASDAPPLTAGRQMPLNFAFTEGKQRMAEVEGGYSTDLGGRGGVSWTHNNIFGNAERLRLTTLVTGLGGSAQQGLGYDVYADLLKPDFGDRDQNLSVRVEGIRQLLYSYRQTALLVRAGIVRHLGRRWTVSFGGEAEQEHIEQMGMSNDYTIVSLPLSATYDSTGLTNPIDPATHGVRIAASATPSASLISGTSFFTILQATASTYFDLSHVGLSRPGRSVFAFRGVVGSVQGASTFEIPPDQRLYAGGSATVRGFRYQGVGPQFPNSKYAIGGTSMDAGTVEFRQRLFRSFGAALFADAGQVDTGSSPLHGTLRVGAGAGVRYYTPIGPVRVDVAFPLNRPAQGDTWELYIGLGETF</sequence>
<evidence type="ECO:0000256" key="3">
    <source>
        <dbReference type="ARBA" id="ARBA00023136"/>
    </source>
</evidence>
<evidence type="ECO:0000256" key="1">
    <source>
        <dbReference type="ARBA" id="ARBA00004370"/>
    </source>
</evidence>
<dbReference type="InterPro" id="IPR034746">
    <property type="entry name" value="POTRA"/>
</dbReference>
<name>A9HIM5_GLUDA</name>
<dbReference type="Pfam" id="PF07244">
    <property type="entry name" value="POTRA"/>
    <property type="match status" value="1"/>
</dbReference>
<evidence type="ECO:0000313" key="6">
    <source>
        <dbReference type="EMBL" id="CAP55787.1"/>
    </source>
</evidence>
<keyword evidence="2" id="KW-0812">Transmembrane</keyword>
<dbReference type="InterPro" id="IPR000184">
    <property type="entry name" value="Bac_surfAg_D15"/>
</dbReference>
<dbReference type="Gene3D" id="3.10.20.310">
    <property type="entry name" value="membrane protein fhac"/>
    <property type="match status" value="1"/>
</dbReference>
<protein>
    <submittedName>
        <fullName evidence="6">Putative surface antigen</fullName>
    </submittedName>
</protein>
<feature type="compositionally biased region" description="Basic residues" evidence="4">
    <location>
        <begin position="1"/>
        <end position="15"/>
    </location>
</feature>
<dbReference type="InterPro" id="IPR039910">
    <property type="entry name" value="D15-like"/>
</dbReference>
<dbReference type="Proteomes" id="UP000001176">
    <property type="component" value="Chromosome"/>
</dbReference>
<reference evidence="6 7" key="1">
    <citation type="journal article" date="2009" name="BMC Genomics">
        <title>Complete genome sequence of the sugarcane nitrogen-fixing endophyte Gluconacetobacter diazotrophicus Pal5.</title>
        <authorList>
            <person name="Bertalan M."/>
            <person name="Albano R."/>
            <person name="Padua V."/>
            <person name="Rouws L."/>
            <person name="Rojas C."/>
            <person name="Hemerly A."/>
            <person name="Teixeira K."/>
            <person name="Schwab S."/>
            <person name="Araujo J."/>
            <person name="Oliveira A."/>
            <person name="Franca L."/>
            <person name="Magalhaes V."/>
            <person name="Alqueres S."/>
            <person name="Cardoso A."/>
            <person name="Almeida W."/>
            <person name="Loureiro M.M."/>
            <person name="Nogueira E."/>
            <person name="Cidade D."/>
            <person name="Oliveira D."/>
            <person name="Simao T."/>
            <person name="Macedo J."/>
            <person name="Valadao A."/>
            <person name="Dreschsel M."/>
            <person name="Freitas F."/>
            <person name="Vidal M."/>
            <person name="Guedes H."/>
            <person name="Rodrigues E."/>
            <person name="Meneses C."/>
            <person name="Brioso P."/>
            <person name="Pozzer L."/>
            <person name="Figueiredo D."/>
            <person name="Montano H."/>
            <person name="Junior J."/>
            <person name="Filho G."/>
            <person name="Flores V."/>
            <person name="Ferreira B."/>
            <person name="Branco A."/>
            <person name="Gonzalez P."/>
            <person name="Guillobel H."/>
            <person name="Lemos M."/>
            <person name="Seibel L."/>
            <person name="Macedo J."/>
            <person name="Alves-Ferreira M."/>
            <person name="Sachetto-Martins G."/>
            <person name="Coelho A."/>
            <person name="Santos E."/>
            <person name="Amaral G."/>
            <person name="Neves A."/>
            <person name="Pacheco A.B."/>
            <person name="Carvalho D."/>
            <person name="Lery L."/>
            <person name="Bisch P."/>
            <person name="Rossle S.C."/>
            <person name="Urmenyi T."/>
            <person name="Kruger W.V."/>
            <person name="Martins O."/>
            <person name="Baldani J.I."/>
            <person name="Ferreira P.C."/>
        </authorList>
    </citation>
    <scope>NUCLEOTIDE SEQUENCE [LARGE SCALE GENOMIC DNA]</scope>
    <source>
        <strain evidence="7">ATCC 49037 / DSM 5601 / CCUG 37298 / CIP 103539 / LMG 7603 / PAl5</strain>
    </source>
</reference>
<comment type="subcellular location">
    <subcellularLocation>
        <location evidence="1">Membrane</location>
    </subcellularLocation>
</comment>
<dbReference type="KEGG" id="gdi:GDI1844"/>
<dbReference type="EMBL" id="AM889285">
    <property type="protein sequence ID" value="CAP55787.1"/>
    <property type="molecule type" value="Genomic_DNA"/>
</dbReference>
<evidence type="ECO:0000313" key="7">
    <source>
        <dbReference type="Proteomes" id="UP000001176"/>
    </source>
</evidence>
<keyword evidence="7" id="KW-1185">Reference proteome</keyword>
<keyword evidence="3" id="KW-0472">Membrane</keyword>
<feature type="domain" description="POTRA" evidence="5">
    <location>
        <begin position="263"/>
        <end position="337"/>
    </location>
</feature>
<organism evidence="6 7">
    <name type="scientific">Gluconacetobacter diazotrophicus (strain ATCC 49037 / DSM 5601 / CCUG 37298 / CIP 103539 / LMG 7603 / PAl5)</name>
    <dbReference type="NCBI Taxonomy" id="272568"/>
    <lineage>
        <taxon>Bacteria</taxon>
        <taxon>Pseudomonadati</taxon>
        <taxon>Pseudomonadota</taxon>
        <taxon>Alphaproteobacteria</taxon>
        <taxon>Acetobacterales</taxon>
        <taxon>Acetobacteraceae</taxon>
        <taxon>Gluconacetobacter</taxon>
    </lineage>
</organism>
<feature type="region of interest" description="Disordered" evidence="4">
    <location>
        <begin position="1"/>
        <end position="28"/>
    </location>
</feature>
<dbReference type="PROSITE" id="PS51779">
    <property type="entry name" value="POTRA"/>
    <property type="match status" value="1"/>
</dbReference>
<proteinExistence type="predicted"/>
<evidence type="ECO:0000256" key="2">
    <source>
        <dbReference type="ARBA" id="ARBA00022452"/>
    </source>
</evidence>